<dbReference type="Pfam" id="PF00498">
    <property type="entry name" value="FHA"/>
    <property type="match status" value="1"/>
</dbReference>
<dbReference type="InterPro" id="IPR051176">
    <property type="entry name" value="Cent_Immune-Sig_Mod"/>
</dbReference>
<feature type="domain" description="FHA" evidence="2">
    <location>
        <begin position="32"/>
        <end position="93"/>
    </location>
</feature>
<accession>A0A1V6SY43</accession>
<evidence type="ECO:0000313" key="4">
    <source>
        <dbReference type="Proteomes" id="UP000191342"/>
    </source>
</evidence>
<dbReference type="AlphaFoldDB" id="A0A1V6SY43"/>
<organism evidence="3 4">
    <name type="scientific">Penicillium flavigenum</name>
    <dbReference type="NCBI Taxonomy" id="254877"/>
    <lineage>
        <taxon>Eukaryota</taxon>
        <taxon>Fungi</taxon>
        <taxon>Dikarya</taxon>
        <taxon>Ascomycota</taxon>
        <taxon>Pezizomycotina</taxon>
        <taxon>Eurotiomycetes</taxon>
        <taxon>Eurotiomycetidae</taxon>
        <taxon>Eurotiales</taxon>
        <taxon>Aspergillaceae</taxon>
        <taxon>Penicillium</taxon>
    </lineage>
</organism>
<dbReference type="Proteomes" id="UP000191342">
    <property type="component" value="Unassembled WGS sequence"/>
</dbReference>
<dbReference type="EMBL" id="MLQL01000020">
    <property type="protein sequence ID" value="OQE18892.1"/>
    <property type="molecule type" value="Genomic_DNA"/>
</dbReference>
<evidence type="ECO:0000256" key="1">
    <source>
        <dbReference type="SAM" id="MobiDB-lite"/>
    </source>
</evidence>
<feature type="region of interest" description="Disordered" evidence="1">
    <location>
        <begin position="142"/>
        <end position="228"/>
    </location>
</feature>
<dbReference type="InterPro" id="IPR000253">
    <property type="entry name" value="FHA_dom"/>
</dbReference>
<dbReference type="InterPro" id="IPR008984">
    <property type="entry name" value="SMAD_FHA_dom_sf"/>
</dbReference>
<feature type="compositionally biased region" description="Acidic residues" evidence="1">
    <location>
        <begin position="465"/>
        <end position="474"/>
    </location>
</feature>
<name>A0A1V6SY43_9EURO</name>
<dbReference type="PANTHER" id="PTHR15715:SF37">
    <property type="entry name" value="LD47843P"/>
    <property type="match status" value="1"/>
</dbReference>
<dbReference type="GO" id="GO:0005737">
    <property type="term" value="C:cytoplasm"/>
    <property type="evidence" value="ECO:0007669"/>
    <property type="project" value="TreeGrafter"/>
</dbReference>
<dbReference type="OrthoDB" id="4096268at2759"/>
<dbReference type="SUPFAM" id="SSF49879">
    <property type="entry name" value="SMAD/FHA domain"/>
    <property type="match status" value="1"/>
</dbReference>
<feature type="compositionally biased region" description="Acidic residues" evidence="1">
    <location>
        <begin position="514"/>
        <end position="550"/>
    </location>
</feature>
<reference evidence="4" key="1">
    <citation type="journal article" date="2017" name="Nat. Microbiol.">
        <title>Global analysis of biosynthetic gene clusters reveals vast potential of secondary metabolite production in Penicillium species.</title>
        <authorList>
            <person name="Nielsen J.C."/>
            <person name="Grijseels S."/>
            <person name="Prigent S."/>
            <person name="Ji B."/>
            <person name="Dainat J."/>
            <person name="Nielsen K.F."/>
            <person name="Frisvad J.C."/>
            <person name="Workman M."/>
            <person name="Nielsen J."/>
        </authorList>
    </citation>
    <scope>NUCLEOTIDE SEQUENCE [LARGE SCALE GENOMIC DNA]</scope>
    <source>
        <strain evidence="4">IBT 14082</strain>
    </source>
</reference>
<dbReference type="PANTHER" id="PTHR15715">
    <property type="entry name" value="CENTROSOMAL PROTEIN OF 170 KDA"/>
    <property type="match status" value="1"/>
</dbReference>
<evidence type="ECO:0000313" key="3">
    <source>
        <dbReference type="EMBL" id="OQE18892.1"/>
    </source>
</evidence>
<dbReference type="Gene3D" id="2.60.200.20">
    <property type="match status" value="1"/>
</dbReference>
<feature type="compositionally biased region" description="Basic and acidic residues" evidence="1">
    <location>
        <begin position="551"/>
        <end position="565"/>
    </location>
</feature>
<evidence type="ECO:0000259" key="2">
    <source>
        <dbReference type="PROSITE" id="PS50006"/>
    </source>
</evidence>
<protein>
    <recommendedName>
        <fullName evidence="2">FHA domain-containing protein</fullName>
    </recommendedName>
</protein>
<sequence>MSDPRVTVTLVPLFEDTHPLRTLTITDSDKTVAIGRASKREARKRIPAAENAWFESRVMSRDHAFLNIPSDQNIVFIADCGSTHGTFLNDSKLVTDVNTPLYSGDIVRFGVDVDRGQEVFEAIEVRCKVDWLSPQPVAIPDDDVAIKLDPSPSTNSFSVPEDESDMEAAENTSDVSFKESIARSWDNPAEQPVDTSLVSPVSSVQSDEHPKDEPGSAGSSPEEFITKVMPGPTTLASDLLSPLSDIKPVSDTQQSLTETASTELPYALQIHEAGSLPRVCYQKVPEFDYSNWTIMRPMFMRLADMAWGESNTIPDVDHDRRIIHATRRCSLAKDAYWVDDSPSFRPCFGTEVYWEPDFDNSDTSFHRMPGNLLRYWSVDKRRYWIIYEDHAGQQMSNLCWIVEKPLDILSEELKHQLDTETEVDDCHKCWVVRAWKPQMVGNRWCDVAPYWDPNFDEDWLCDDESVDSDEEAQEKEEYMSESYGLSDSISENYHDYPYGMFDSESTHGDGCEVSAEDSVEDDKEEDYDEDFEEEDYEVSDESDNESECPSENERLEHPTAQKPDVHSLLSDYVKEFGRPDHTDAVEVSKHVPESSGTLEKLLQRAREAESLNPAHNESKPLTTQAAAGMTNPGARFPTCAVSGELPSSCQNKYRPMQGKIESTAGVPSFEELENSYLDGPFSTRTTNEQIKPWAKLKRSFSELESSSVEPNFSQDAQRLPVEAASQPDSDLNTISAEAKDAISSALAENDSAFAENERPAKRIKSNHPTTKSLASHATTAVVSALLGGLGTIAVLAALPNEYFQ</sequence>
<proteinExistence type="predicted"/>
<feature type="region of interest" description="Disordered" evidence="1">
    <location>
        <begin position="749"/>
        <end position="772"/>
    </location>
</feature>
<dbReference type="SMART" id="SM00240">
    <property type="entry name" value="FHA"/>
    <property type="match status" value="1"/>
</dbReference>
<keyword evidence="4" id="KW-1185">Reference proteome</keyword>
<feature type="compositionally biased region" description="Polar residues" evidence="1">
    <location>
        <begin position="193"/>
        <end position="205"/>
    </location>
</feature>
<feature type="region of interest" description="Disordered" evidence="1">
    <location>
        <begin position="465"/>
        <end position="566"/>
    </location>
</feature>
<dbReference type="STRING" id="254877.A0A1V6SY43"/>
<comment type="caution">
    <text evidence="3">The sequence shown here is derived from an EMBL/GenBank/DDBJ whole genome shotgun (WGS) entry which is preliminary data.</text>
</comment>
<dbReference type="PROSITE" id="PS50006">
    <property type="entry name" value="FHA_DOMAIN"/>
    <property type="match status" value="1"/>
</dbReference>
<gene>
    <name evidence="3" type="ORF">PENFLA_c020G01038</name>
</gene>